<evidence type="ECO:0000256" key="3">
    <source>
        <dbReference type="ARBA" id="ARBA00022836"/>
    </source>
</evidence>
<dbReference type="InterPro" id="IPR036577">
    <property type="entry name" value="PSI_PsaF_sf"/>
</dbReference>
<keyword evidence="2 4" id="KW-0602">Photosynthesis</keyword>
<protein>
    <recommendedName>
        <fullName evidence="4">Photosystem I reaction center subunit III</fullName>
    </recommendedName>
    <alternativeName>
        <fullName evidence="4">PSI-F</fullName>
    </alternativeName>
</protein>
<dbReference type="GO" id="GO:0009543">
    <property type="term" value="C:chloroplast thylakoid lumen"/>
    <property type="evidence" value="ECO:0007669"/>
    <property type="project" value="UniProtKB-SubCell"/>
</dbReference>
<evidence type="ECO:0000256" key="2">
    <source>
        <dbReference type="ARBA" id="ARBA00022531"/>
    </source>
</evidence>
<dbReference type="Gene3D" id="1.10.8.110">
    <property type="entry name" value="Photosystem I PsaF, reaction centre subunit III"/>
    <property type="match status" value="1"/>
</dbReference>
<dbReference type="GO" id="GO:0009535">
    <property type="term" value="C:chloroplast thylakoid membrane"/>
    <property type="evidence" value="ECO:0007669"/>
    <property type="project" value="TreeGrafter"/>
</dbReference>
<gene>
    <name evidence="5" type="ORF">MANT1106_LOCUS20904</name>
</gene>
<dbReference type="PANTHER" id="PTHR34939:SF1">
    <property type="entry name" value="PHOTOSYSTEM I REACTION CENTER SUBUNIT III, CHLOROPLASTIC"/>
    <property type="match status" value="1"/>
</dbReference>
<dbReference type="FunFam" id="1.10.8.110:FF:000001">
    <property type="entry name" value="Photosystem I reaction center subunit III"/>
    <property type="match status" value="1"/>
</dbReference>
<keyword evidence="4" id="KW-0934">Plastid</keyword>
<dbReference type="SUPFAM" id="SSF81536">
    <property type="entry name" value="Subunit III of photosystem I reaction centre, PsaF"/>
    <property type="match status" value="1"/>
</dbReference>
<keyword evidence="3 4" id="KW-0603">Photosystem I</keyword>
<proteinExistence type="inferred from homology"/>
<comment type="subcellular location">
    <subcellularLocation>
        <location evidence="4">Plastid</location>
        <location evidence="4">Chloroplast thylakoid lumen</location>
    </subcellularLocation>
</comment>
<dbReference type="GO" id="GO:0009538">
    <property type="term" value="C:photosystem I reaction center"/>
    <property type="evidence" value="ECO:0007669"/>
    <property type="project" value="UniProtKB-UniRule"/>
</dbReference>
<organism evidence="5">
    <name type="scientific">Mantoniella antarctica</name>
    <dbReference type="NCBI Taxonomy" id="81844"/>
    <lineage>
        <taxon>Eukaryota</taxon>
        <taxon>Viridiplantae</taxon>
        <taxon>Chlorophyta</taxon>
        <taxon>Mamiellophyceae</taxon>
        <taxon>Mamiellales</taxon>
        <taxon>Mamiellaceae</taxon>
        <taxon>Mantoniella</taxon>
    </lineage>
</organism>
<dbReference type="PANTHER" id="PTHR34939">
    <property type="entry name" value="PHOTOSYSTEM I REACTION CENTER SUBUNIT III, CHLOROPLASTIC"/>
    <property type="match status" value="1"/>
</dbReference>
<name>A0A7S0T2K2_9CHLO</name>
<keyword evidence="4" id="KW-0150">Chloroplast</keyword>
<dbReference type="AlphaFoldDB" id="A0A7S0T2K2"/>
<evidence type="ECO:0000313" key="5">
    <source>
        <dbReference type="EMBL" id="CAD8721691.1"/>
    </source>
</evidence>
<comment type="function">
    <text evidence="4">Participates in efficiency of electron transfer from plastocyanin to P700 (or cytochrome c553 in algae and cyanobacteria). This plastocyanin-docking protein contributes to the specific association of plastocyanin to PSI.</text>
</comment>
<evidence type="ECO:0000256" key="1">
    <source>
        <dbReference type="ARBA" id="ARBA00008386"/>
    </source>
</evidence>
<reference evidence="5" key="1">
    <citation type="submission" date="2021-01" db="EMBL/GenBank/DDBJ databases">
        <authorList>
            <person name="Corre E."/>
            <person name="Pelletier E."/>
            <person name="Niang G."/>
            <person name="Scheremetjew M."/>
            <person name="Finn R."/>
            <person name="Kale V."/>
            <person name="Holt S."/>
            <person name="Cochrane G."/>
            <person name="Meng A."/>
            <person name="Brown T."/>
            <person name="Cohen L."/>
        </authorList>
    </citation>
    <scope>NUCLEOTIDE SEQUENCE</scope>
    <source>
        <strain evidence="5">SL-175</strain>
    </source>
</reference>
<sequence>MGFDAGGPLGGQLGRSHVNGGDSSHIVRVRRWGSALVGAGIKSQGKAVVKASKAAATCGLKENSVKLASIATAAAIVIGAPMLIAPEEAFARDVQPYAGLTPCKSNAAFKKREKNELKTLEKRLKKYDAESAPALALNATMQKTRNRFANYGEAGLLCGADGLPHLIVDGNLEHLGEFALPGLGFLYVAGWIGYAGRSYVQLNKETAKKPTEGEIIINVPMALKLMFAAGAWPIKAAFELKNGTLTAPASEITVSPR</sequence>
<dbReference type="GO" id="GO:0015979">
    <property type="term" value="P:photosynthesis"/>
    <property type="evidence" value="ECO:0007669"/>
    <property type="project" value="UniProtKB-UniRule"/>
</dbReference>
<evidence type="ECO:0000256" key="4">
    <source>
        <dbReference type="RuleBase" id="RU368107"/>
    </source>
</evidence>
<dbReference type="EMBL" id="HBFC01035128">
    <property type="protein sequence ID" value="CAD8721691.1"/>
    <property type="molecule type" value="Transcribed_RNA"/>
</dbReference>
<comment type="similarity">
    <text evidence="1 4">Belongs to the PsaF family.</text>
</comment>
<accession>A0A7S0T2K2</accession>
<dbReference type="InterPro" id="IPR003666">
    <property type="entry name" value="PSI_PsaF"/>
</dbReference>
<dbReference type="Pfam" id="PF02507">
    <property type="entry name" value="PSI_PsaF"/>
    <property type="match status" value="1"/>
</dbReference>
<keyword evidence="4" id="KW-0793">Thylakoid</keyword>